<organism evidence="5 6">
    <name type="scientific">Takifugu rubripes</name>
    <name type="common">Japanese pufferfish</name>
    <name type="synonym">Fugu rubripes</name>
    <dbReference type="NCBI Taxonomy" id="31033"/>
    <lineage>
        <taxon>Eukaryota</taxon>
        <taxon>Metazoa</taxon>
        <taxon>Chordata</taxon>
        <taxon>Craniata</taxon>
        <taxon>Vertebrata</taxon>
        <taxon>Euteleostomi</taxon>
        <taxon>Actinopterygii</taxon>
        <taxon>Neopterygii</taxon>
        <taxon>Teleostei</taxon>
        <taxon>Neoteleostei</taxon>
        <taxon>Acanthomorphata</taxon>
        <taxon>Eupercaria</taxon>
        <taxon>Tetraodontiformes</taxon>
        <taxon>Tetradontoidea</taxon>
        <taxon>Tetraodontidae</taxon>
        <taxon>Takifugu</taxon>
    </lineage>
</organism>
<evidence type="ECO:0000256" key="2">
    <source>
        <dbReference type="ARBA" id="ARBA00022525"/>
    </source>
</evidence>
<evidence type="ECO:0000259" key="4">
    <source>
        <dbReference type="PROSITE" id="PS51461"/>
    </source>
</evidence>
<name>A0A3B5JYP9_TAKRU</name>
<accession>A0A3B5JYP9</accession>
<dbReference type="Proteomes" id="UP000005226">
    <property type="component" value="Chromosome 20"/>
</dbReference>
<reference evidence="5" key="3">
    <citation type="submission" date="2025-09" db="UniProtKB">
        <authorList>
            <consortium name="Ensembl"/>
        </authorList>
    </citation>
    <scope>IDENTIFICATION</scope>
</reference>
<reference evidence="5 6" key="1">
    <citation type="journal article" date="2011" name="Genome Biol. Evol.">
        <title>Integration of the genetic map and genome assembly of fugu facilitates insights into distinct features of genome evolution in teleosts and mammals.</title>
        <authorList>
            <person name="Kai W."/>
            <person name="Kikuchi K."/>
            <person name="Tohari S."/>
            <person name="Chew A.K."/>
            <person name="Tay A."/>
            <person name="Fujiwara A."/>
            <person name="Hosoya S."/>
            <person name="Suetake H."/>
            <person name="Naruse K."/>
            <person name="Brenner S."/>
            <person name="Suzuki Y."/>
            <person name="Venkatesh B."/>
        </authorList>
    </citation>
    <scope>NUCLEOTIDE SEQUENCE [LARGE SCALE GENOMIC DNA]</scope>
</reference>
<dbReference type="Gene3D" id="2.60.120.1000">
    <property type="match status" value="1"/>
</dbReference>
<dbReference type="STRING" id="31033.ENSTRUP00000048246"/>
<keyword evidence="6" id="KW-1185">Reference proteome</keyword>
<evidence type="ECO:0000313" key="5">
    <source>
        <dbReference type="Ensembl" id="ENSTRUP00000048246.1"/>
    </source>
</evidence>
<dbReference type="Pfam" id="PF01410">
    <property type="entry name" value="COLFI"/>
    <property type="match status" value="1"/>
</dbReference>
<keyword evidence="2" id="KW-0964">Secreted</keyword>
<reference evidence="5" key="2">
    <citation type="submission" date="2025-08" db="UniProtKB">
        <authorList>
            <consortium name="Ensembl"/>
        </authorList>
    </citation>
    <scope>IDENTIFICATION</scope>
</reference>
<feature type="domain" description="Fibrillar collagen NC1" evidence="4">
    <location>
        <begin position="1"/>
        <end position="118"/>
    </location>
</feature>
<protein>
    <recommendedName>
        <fullName evidence="4">Fibrillar collagen NC1 domain-containing protein</fullName>
    </recommendedName>
</protein>
<dbReference type="InterPro" id="IPR000885">
    <property type="entry name" value="Fib_collagen_C"/>
</dbReference>
<evidence type="ECO:0000256" key="1">
    <source>
        <dbReference type="ARBA" id="ARBA00004613"/>
    </source>
</evidence>
<dbReference type="InParanoid" id="A0A3B5JYP9"/>
<dbReference type="Ensembl" id="ENSTRUT00000055178.2">
    <property type="protein sequence ID" value="ENSTRUP00000048246.1"/>
    <property type="gene ID" value="ENSTRUG00000024697.2"/>
</dbReference>
<keyword evidence="3" id="KW-0176">Collagen</keyword>
<dbReference type="GO" id="GO:0005201">
    <property type="term" value="F:extracellular matrix structural constituent"/>
    <property type="evidence" value="ECO:0007669"/>
    <property type="project" value="InterPro"/>
</dbReference>
<comment type="subcellular location">
    <subcellularLocation>
        <location evidence="1">Secreted</location>
    </subcellularLocation>
</comment>
<dbReference type="AlphaFoldDB" id="A0A3B5JYP9"/>
<sequence length="118" mass="13582">MKFLHLLSTEASQSILLHCLNHPPHHPPDSISATGAAPHENATLHFRGWNKQMFEKDTLLEPHVLQDDCKIQDGSWHESHFFFHTQDSRQLPIVDIQTFPAPRPSSQRHIEISPVCFF</sequence>
<dbReference type="GO" id="GO:0005581">
    <property type="term" value="C:collagen trimer"/>
    <property type="evidence" value="ECO:0007669"/>
    <property type="project" value="UniProtKB-KW"/>
</dbReference>
<proteinExistence type="predicted"/>
<dbReference type="OMA" id="GHKENTR"/>
<dbReference type="GeneTree" id="ENSGT00940000163583"/>
<dbReference type="PROSITE" id="PS51461">
    <property type="entry name" value="NC1_FIB"/>
    <property type="match status" value="1"/>
</dbReference>
<evidence type="ECO:0000256" key="3">
    <source>
        <dbReference type="ARBA" id="ARBA00023119"/>
    </source>
</evidence>
<dbReference type="GO" id="GO:0005576">
    <property type="term" value="C:extracellular region"/>
    <property type="evidence" value="ECO:0007669"/>
    <property type="project" value="UniProtKB-SubCell"/>
</dbReference>
<evidence type="ECO:0000313" key="6">
    <source>
        <dbReference type="Proteomes" id="UP000005226"/>
    </source>
</evidence>